<evidence type="ECO:0000256" key="3">
    <source>
        <dbReference type="ARBA" id="ARBA00022884"/>
    </source>
</evidence>
<evidence type="ECO:0000256" key="2">
    <source>
        <dbReference type="ARBA" id="ARBA00022664"/>
    </source>
</evidence>
<gene>
    <name evidence="8" type="ORF">PIB30_070256</name>
</gene>
<sequence length="197" mass="22489">MILETTLLMVELDVGHSGVVELARTVTDVYVSRKRRKGTSRPFAFVRFDAKGGAERAVRKMNGVCIGSKRMIVKMASFGKYSYDNGEAKRRSGEMWKTHYGRKAYGLKEKQTTKESVPGKKQTTKECVPEKNGQYMRWSKEPDEFTQTMELVSEGWSWPTREDWRNLIQINLILVNELERRGRTVCEGVVGGVLGDE</sequence>
<dbReference type="Proteomes" id="UP001341840">
    <property type="component" value="Unassembled WGS sequence"/>
</dbReference>
<feature type="domain" description="RRM" evidence="7">
    <location>
        <begin position="5"/>
        <end position="78"/>
    </location>
</feature>
<organism evidence="8 9">
    <name type="scientific">Stylosanthes scabra</name>
    <dbReference type="NCBI Taxonomy" id="79078"/>
    <lineage>
        <taxon>Eukaryota</taxon>
        <taxon>Viridiplantae</taxon>
        <taxon>Streptophyta</taxon>
        <taxon>Embryophyta</taxon>
        <taxon>Tracheophyta</taxon>
        <taxon>Spermatophyta</taxon>
        <taxon>Magnoliopsida</taxon>
        <taxon>eudicotyledons</taxon>
        <taxon>Gunneridae</taxon>
        <taxon>Pentapetalae</taxon>
        <taxon>rosids</taxon>
        <taxon>fabids</taxon>
        <taxon>Fabales</taxon>
        <taxon>Fabaceae</taxon>
        <taxon>Papilionoideae</taxon>
        <taxon>50 kb inversion clade</taxon>
        <taxon>dalbergioids sensu lato</taxon>
        <taxon>Dalbergieae</taxon>
        <taxon>Pterocarpus clade</taxon>
        <taxon>Stylosanthes</taxon>
    </lineage>
</organism>
<dbReference type="SUPFAM" id="SSF54928">
    <property type="entry name" value="RNA-binding domain, RBD"/>
    <property type="match status" value="1"/>
</dbReference>
<dbReference type="CDD" id="cd00590">
    <property type="entry name" value="RRM_SF"/>
    <property type="match status" value="1"/>
</dbReference>
<evidence type="ECO:0000256" key="6">
    <source>
        <dbReference type="PROSITE-ProRule" id="PRU00176"/>
    </source>
</evidence>
<keyword evidence="3 6" id="KW-0694">RNA-binding</keyword>
<name>A0ABU6WN59_9FABA</name>
<evidence type="ECO:0000256" key="4">
    <source>
        <dbReference type="ARBA" id="ARBA00023187"/>
    </source>
</evidence>
<dbReference type="Pfam" id="PF00076">
    <property type="entry name" value="RRM_1"/>
    <property type="match status" value="1"/>
</dbReference>
<evidence type="ECO:0000259" key="7">
    <source>
        <dbReference type="PROSITE" id="PS50102"/>
    </source>
</evidence>
<comment type="subcellular location">
    <subcellularLocation>
        <location evidence="1">Nucleus</location>
    </subcellularLocation>
</comment>
<dbReference type="InterPro" id="IPR000504">
    <property type="entry name" value="RRM_dom"/>
</dbReference>
<proteinExistence type="predicted"/>
<dbReference type="EMBL" id="JASCZI010182030">
    <property type="protein sequence ID" value="MED6186804.1"/>
    <property type="molecule type" value="Genomic_DNA"/>
</dbReference>
<dbReference type="PROSITE" id="PS50102">
    <property type="entry name" value="RRM"/>
    <property type="match status" value="1"/>
</dbReference>
<dbReference type="InterPro" id="IPR051106">
    <property type="entry name" value="RNA-bind/splicing_reg"/>
</dbReference>
<protein>
    <recommendedName>
        <fullName evidence="7">RRM domain-containing protein</fullName>
    </recommendedName>
</protein>
<dbReference type="Gene3D" id="3.30.70.330">
    <property type="match status" value="1"/>
</dbReference>
<dbReference type="InterPro" id="IPR035979">
    <property type="entry name" value="RBD_domain_sf"/>
</dbReference>
<dbReference type="PANTHER" id="PTHR48028">
    <property type="entry name" value="GLYCINE-RICH RNA-BINDING PROTEIN RZ1A"/>
    <property type="match status" value="1"/>
</dbReference>
<dbReference type="InterPro" id="IPR012677">
    <property type="entry name" value="Nucleotide-bd_a/b_plait_sf"/>
</dbReference>
<accession>A0ABU6WN59</accession>
<keyword evidence="4" id="KW-0508">mRNA splicing</keyword>
<comment type="caution">
    <text evidence="8">The sequence shown here is derived from an EMBL/GenBank/DDBJ whole genome shotgun (WGS) entry which is preliminary data.</text>
</comment>
<evidence type="ECO:0000256" key="5">
    <source>
        <dbReference type="ARBA" id="ARBA00023242"/>
    </source>
</evidence>
<evidence type="ECO:0000313" key="8">
    <source>
        <dbReference type="EMBL" id="MED6186804.1"/>
    </source>
</evidence>
<evidence type="ECO:0000256" key="1">
    <source>
        <dbReference type="ARBA" id="ARBA00004123"/>
    </source>
</evidence>
<keyword evidence="2" id="KW-0507">mRNA processing</keyword>
<dbReference type="PANTHER" id="PTHR48028:SF4">
    <property type="entry name" value="SC35-LIKE SPLICING FACTOR"/>
    <property type="match status" value="1"/>
</dbReference>
<reference evidence="8 9" key="1">
    <citation type="journal article" date="2023" name="Plants (Basel)">
        <title>Bridging the Gap: Combining Genomics and Transcriptomics Approaches to Understand Stylosanthes scabra, an Orphan Legume from the Brazilian Caatinga.</title>
        <authorList>
            <person name="Ferreira-Neto J.R.C."/>
            <person name="da Silva M.D."/>
            <person name="Binneck E."/>
            <person name="de Melo N.F."/>
            <person name="da Silva R.H."/>
            <person name="de Melo A.L.T.M."/>
            <person name="Pandolfi V."/>
            <person name="Bustamante F.O."/>
            <person name="Brasileiro-Vidal A.C."/>
            <person name="Benko-Iseppon A.M."/>
        </authorList>
    </citation>
    <scope>NUCLEOTIDE SEQUENCE [LARGE SCALE GENOMIC DNA]</scope>
    <source>
        <tissue evidence="8">Leaves</tissue>
    </source>
</reference>
<keyword evidence="9" id="KW-1185">Reference proteome</keyword>
<keyword evidence="5" id="KW-0539">Nucleus</keyword>
<evidence type="ECO:0000313" key="9">
    <source>
        <dbReference type="Proteomes" id="UP001341840"/>
    </source>
</evidence>